<dbReference type="Gene3D" id="3.30.70.150">
    <property type="entry name" value="RuBisCO large subunit, N-terminal domain"/>
    <property type="match status" value="1"/>
</dbReference>
<organism evidence="1 2">
    <name type="scientific">Denitromonas halophila</name>
    <dbReference type="NCBI Taxonomy" id="1629404"/>
    <lineage>
        <taxon>Bacteria</taxon>
        <taxon>Pseudomonadati</taxon>
        <taxon>Pseudomonadota</taxon>
        <taxon>Betaproteobacteria</taxon>
        <taxon>Rhodocyclales</taxon>
        <taxon>Zoogloeaceae</taxon>
        <taxon>Denitromonas</taxon>
    </lineage>
</organism>
<dbReference type="GO" id="GO:0015977">
    <property type="term" value="P:carbon fixation"/>
    <property type="evidence" value="ECO:0007669"/>
    <property type="project" value="InterPro"/>
</dbReference>
<dbReference type="SFLD" id="SFLDS00014">
    <property type="entry name" value="RuBisCO"/>
    <property type="match status" value="1"/>
</dbReference>
<dbReference type="Proteomes" id="UP000319502">
    <property type="component" value="Unassembled WGS sequence"/>
</dbReference>
<reference evidence="1 2" key="1">
    <citation type="submission" date="2019-07" db="EMBL/GenBank/DDBJ databases">
        <title>The pathways for chlorine oxyanion respiration interact through the shared metabolite chlorate.</title>
        <authorList>
            <person name="Barnum T.P."/>
            <person name="Cheng Y."/>
            <person name="Hill K.A."/>
            <person name="Lucas L.N."/>
            <person name="Carlson H.K."/>
            <person name="Coates J.D."/>
        </authorList>
    </citation>
    <scope>NUCLEOTIDE SEQUENCE [LARGE SCALE GENOMIC DNA]</scope>
    <source>
        <strain evidence="1 2">SFB-3</strain>
    </source>
</reference>
<dbReference type="GO" id="GO:0000287">
    <property type="term" value="F:magnesium ion binding"/>
    <property type="evidence" value="ECO:0007669"/>
    <property type="project" value="InterPro"/>
</dbReference>
<dbReference type="OrthoDB" id="9770811at2"/>
<dbReference type="SUPFAM" id="SSF51649">
    <property type="entry name" value="RuBisCo, C-terminal domain"/>
    <property type="match status" value="1"/>
</dbReference>
<dbReference type="InterPro" id="IPR036422">
    <property type="entry name" value="RuBisCO_lsu_N_sf"/>
</dbReference>
<evidence type="ECO:0000313" key="2">
    <source>
        <dbReference type="Proteomes" id="UP000319502"/>
    </source>
</evidence>
<sequence>MKWMHVTYRIAASADDIDARAEALAREQSVECPAAAVRDVRVREAVMGKVIAIGPDGPDHFRACIALALETVGDDAGQLLNMLFGNASLQPDVSVLDVAWPDGLPDLPGPRFGVAGVRERLGVPRGAITCTALKPVGSSVAALAALAGQQARAGFHLIKDDHGLADPVSAPFAERVPAIQAAVDAANRDTGGRCVYAPNLSGGPRAVQGQLAICRSAGVGAVMLCPLVLGVSQVVELVRDELDVPVLAHPALGGGLRIDPALLFGTLFRLIGADMVIFPNHGGRFSYDVASCQQIAAALSMPLGKHAPALPVPAGGMTPERVGEMCASYGEDVVLLVGGALLAAQDPARAMRGFVEAVAAEGVKHG</sequence>
<dbReference type="RefSeq" id="WP_144310786.1">
    <property type="nucleotide sequence ID" value="NZ_VMNK01000016.1"/>
</dbReference>
<accession>A0A557QIH5</accession>
<evidence type="ECO:0000313" key="1">
    <source>
        <dbReference type="EMBL" id="TVO52701.1"/>
    </source>
</evidence>
<dbReference type="Gene3D" id="3.20.20.110">
    <property type="entry name" value="Ribulose bisphosphate carboxylase, large subunit, C-terminal domain"/>
    <property type="match status" value="1"/>
</dbReference>
<dbReference type="GO" id="GO:0016984">
    <property type="term" value="F:ribulose-bisphosphate carboxylase activity"/>
    <property type="evidence" value="ECO:0007669"/>
    <property type="project" value="InterPro"/>
</dbReference>
<dbReference type="InterPro" id="IPR033966">
    <property type="entry name" value="RuBisCO"/>
</dbReference>
<dbReference type="AlphaFoldDB" id="A0A557QIH5"/>
<name>A0A557QIH5_9RHOO</name>
<dbReference type="InterPro" id="IPR036376">
    <property type="entry name" value="RuBisCO_lsu_C_sf"/>
</dbReference>
<dbReference type="SUPFAM" id="SSF54966">
    <property type="entry name" value="RuBisCO, large subunit, small (N-terminal) domain"/>
    <property type="match status" value="1"/>
</dbReference>
<gene>
    <name evidence="1" type="ORF">FHP91_17355</name>
</gene>
<dbReference type="SFLD" id="SFLDG00301">
    <property type="entry name" value="RuBisCO-like_proteins"/>
    <property type="match status" value="1"/>
</dbReference>
<keyword evidence="2" id="KW-1185">Reference proteome</keyword>
<dbReference type="EMBL" id="VMNK01000016">
    <property type="protein sequence ID" value="TVO52701.1"/>
    <property type="molecule type" value="Genomic_DNA"/>
</dbReference>
<comment type="caution">
    <text evidence="1">The sequence shown here is derived from an EMBL/GenBank/DDBJ whole genome shotgun (WGS) entry which is preliminary data.</text>
</comment>
<proteinExistence type="predicted"/>
<protein>
    <submittedName>
        <fullName evidence="1">Ribulose 1,5-bisphosphate carboxylase</fullName>
    </submittedName>
</protein>